<feature type="compositionally biased region" description="Basic and acidic residues" evidence="1">
    <location>
        <begin position="66"/>
        <end position="76"/>
    </location>
</feature>
<dbReference type="Proteomes" id="UP000326396">
    <property type="component" value="Linkage Group LG8"/>
</dbReference>
<feature type="region of interest" description="Disordered" evidence="1">
    <location>
        <begin position="1"/>
        <end position="26"/>
    </location>
</feature>
<keyword evidence="3" id="KW-1185">Reference proteome</keyword>
<feature type="region of interest" description="Disordered" evidence="1">
    <location>
        <begin position="65"/>
        <end position="105"/>
    </location>
</feature>
<evidence type="ECO:0000313" key="3">
    <source>
        <dbReference type="Proteomes" id="UP000326396"/>
    </source>
</evidence>
<organism evidence="2 3">
    <name type="scientific">Mikania micrantha</name>
    <name type="common">bitter vine</name>
    <dbReference type="NCBI Taxonomy" id="192012"/>
    <lineage>
        <taxon>Eukaryota</taxon>
        <taxon>Viridiplantae</taxon>
        <taxon>Streptophyta</taxon>
        <taxon>Embryophyta</taxon>
        <taxon>Tracheophyta</taxon>
        <taxon>Spermatophyta</taxon>
        <taxon>Magnoliopsida</taxon>
        <taxon>eudicotyledons</taxon>
        <taxon>Gunneridae</taxon>
        <taxon>Pentapetalae</taxon>
        <taxon>asterids</taxon>
        <taxon>campanulids</taxon>
        <taxon>Asterales</taxon>
        <taxon>Asteraceae</taxon>
        <taxon>Asteroideae</taxon>
        <taxon>Heliantheae alliance</taxon>
        <taxon>Eupatorieae</taxon>
        <taxon>Mikania</taxon>
    </lineage>
</organism>
<feature type="compositionally biased region" description="Polar residues" evidence="1">
    <location>
        <begin position="77"/>
        <end position="96"/>
    </location>
</feature>
<proteinExistence type="predicted"/>
<sequence length="105" mass="11606">MSKDSKKIVLTNQPSSSSSSSLGIPLPINNRFTPISPFSSRPRSPIPIVTPNPISFRFQSCSTPEEMQRIISEIKKNSPSQSRNSTTDDNILQDSQDPYEDIGPI</sequence>
<evidence type="ECO:0000313" key="2">
    <source>
        <dbReference type="EMBL" id="KAD2805277.1"/>
    </source>
</evidence>
<accession>A0A5N6LUN2</accession>
<comment type="caution">
    <text evidence="2">The sequence shown here is derived from an EMBL/GenBank/DDBJ whole genome shotgun (WGS) entry which is preliminary data.</text>
</comment>
<dbReference type="EMBL" id="SZYD01000018">
    <property type="protein sequence ID" value="KAD2805277.1"/>
    <property type="molecule type" value="Genomic_DNA"/>
</dbReference>
<evidence type="ECO:0000256" key="1">
    <source>
        <dbReference type="SAM" id="MobiDB-lite"/>
    </source>
</evidence>
<dbReference type="AlphaFoldDB" id="A0A5N6LUN2"/>
<protein>
    <submittedName>
        <fullName evidence="2">Uncharacterized protein</fullName>
    </submittedName>
</protein>
<gene>
    <name evidence="2" type="ORF">E3N88_38654</name>
</gene>
<reference evidence="2 3" key="1">
    <citation type="submission" date="2019-05" db="EMBL/GenBank/DDBJ databases">
        <title>Mikania micrantha, genome provides insights into the molecular mechanism of rapid growth.</title>
        <authorList>
            <person name="Liu B."/>
        </authorList>
    </citation>
    <scope>NUCLEOTIDE SEQUENCE [LARGE SCALE GENOMIC DNA]</scope>
    <source>
        <strain evidence="2">NLD-2019</strain>
        <tissue evidence="2">Leaf</tissue>
    </source>
</reference>
<name>A0A5N6LUN2_9ASTR</name>